<protein>
    <submittedName>
        <fullName evidence="2">Uncharacterized protein</fullName>
    </submittedName>
</protein>
<gene>
    <name evidence="2" type="ORF">MEDL_11610</name>
</gene>
<reference evidence="2" key="1">
    <citation type="submission" date="2021-03" db="EMBL/GenBank/DDBJ databases">
        <authorList>
            <person name="Bekaert M."/>
        </authorList>
    </citation>
    <scope>NUCLEOTIDE SEQUENCE</scope>
</reference>
<dbReference type="OrthoDB" id="10334650at2759"/>
<organism evidence="2 3">
    <name type="scientific">Mytilus edulis</name>
    <name type="common">Blue mussel</name>
    <dbReference type="NCBI Taxonomy" id="6550"/>
    <lineage>
        <taxon>Eukaryota</taxon>
        <taxon>Metazoa</taxon>
        <taxon>Spiralia</taxon>
        <taxon>Lophotrochozoa</taxon>
        <taxon>Mollusca</taxon>
        <taxon>Bivalvia</taxon>
        <taxon>Autobranchia</taxon>
        <taxon>Pteriomorphia</taxon>
        <taxon>Mytilida</taxon>
        <taxon>Mytiloidea</taxon>
        <taxon>Mytilidae</taxon>
        <taxon>Mytilinae</taxon>
        <taxon>Mytilus</taxon>
    </lineage>
</organism>
<comment type="caution">
    <text evidence="2">The sequence shown here is derived from an EMBL/GenBank/DDBJ whole genome shotgun (WGS) entry which is preliminary data.</text>
</comment>
<name>A0A8S3QJ51_MYTED</name>
<dbReference type="EMBL" id="CAJPWZ010000569">
    <property type="protein sequence ID" value="CAG2196756.1"/>
    <property type="molecule type" value="Genomic_DNA"/>
</dbReference>
<feature type="region of interest" description="Disordered" evidence="1">
    <location>
        <begin position="410"/>
        <end position="441"/>
    </location>
</feature>
<keyword evidence="3" id="KW-1185">Reference proteome</keyword>
<feature type="compositionally biased region" description="Polar residues" evidence="1">
    <location>
        <begin position="846"/>
        <end position="857"/>
    </location>
</feature>
<feature type="region of interest" description="Disordered" evidence="1">
    <location>
        <begin position="516"/>
        <end position="542"/>
    </location>
</feature>
<proteinExistence type="predicted"/>
<feature type="region of interest" description="Disordered" evidence="1">
    <location>
        <begin position="558"/>
        <end position="589"/>
    </location>
</feature>
<feature type="region of interest" description="Disordered" evidence="1">
    <location>
        <begin position="272"/>
        <end position="292"/>
    </location>
</feature>
<feature type="region of interest" description="Disordered" evidence="1">
    <location>
        <begin position="1"/>
        <end position="29"/>
    </location>
</feature>
<feature type="region of interest" description="Disordered" evidence="1">
    <location>
        <begin position="845"/>
        <end position="864"/>
    </location>
</feature>
<feature type="compositionally biased region" description="Basic and acidic residues" evidence="1">
    <location>
        <begin position="410"/>
        <end position="420"/>
    </location>
</feature>
<feature type="compositionally biased region" description="Polar residues" evidence="1">
    <location>
        <begin position="710"/>
        <end position="743"/>
    </location>
</feature>
<dbReference type="Proteomes" id="UP000683360">
    <property type="component" value="Unassembled WGS sequence"/>
</dbReference>
<feature type="region of interest" description="Disordered" evidence="1">
    <location>
        <begin position="920"/>
        <end position="957"/>
    </location>
</feature>
<feature type="region of interest" description="Disordered" evidence="1">
    <location>
        <begin position="652"/>
        <end position="678"/>
    </location>
</feature>
<feature type="compositionally biased region" description="Basic and acidic residues" evidence="1">
    <location>
        <begin position="516"/>
        <end position="534"/>
    </location>
</feature>
<dbReference type="AlphaFoldDB" id="A0A8S3QJ51"/>
<feature type="region of interest" description="Disordered" evidence="1">
    <location>
        <begin position="701"/>
        <end position="748"/>
    </location>
</feature>
<evidence type="ECO:0000256" key="1">
    <source>
        <dbReference type="SAM" id="MobiDB-lite"/>
    </source>
</evidence>
<feature type="compositionally biased region" description="Basic and acidic residues" evidence="1">
    <location>
        <begin position="272"/>
        <end position="287"/>
    </location>
</feature>
<evidence type="ECO:0000313" key="2">
    <source>
        <dbReference type="EMBL" id="CAG2196756.1"/>
    </source>
</evidence>
<feature type="compositionally biased region" description="Polar residues" evidence="1">
    <location>
        <begin position="568"/>
        <end position="579"/>
    </location>
</feature>
<sequence length="957" mass="111541">MGERTKKDRDKVENMAPTKHTVHKKTTESIGSRSQKFKIEYDTVEYVDRTGNELLANWKCLIQEKEEAIHTTSNKLQNMRPSKLSENRLRQEIEQWIDFKEADRHVMKRCMHNLQISMKERLHYLRTQKQFFLDKQKTLKNVYKTIERSNRSRIPNPFSKFILDVKREHNQQFNEELLISSNGSLNKYKRKMTEANAVIIDDTTLYIGRTGRTHVMTPIHENILESDKCITGECVDSCCTLRRSESELSFLNHEFEVEYNMFELSMESKETENYSRKEETQRNELQKHAKRSKIPLPVKLPQLLGNEKMKYKEKSPSTPVKLPLLLPNKKIKYVEESYSETLKRQPLLPNKKMIYAKELSDTVKLPPVLPDKEQTCMQEHPCTNRPGTHKLLPPVKHLPQNFKKTLIVNKSRDENKDKSKVMSTESMSKPAPQQLGETTTSSEILDMSLELGSQRPKWKSQYRTFRMQKTSRKYYYVSNRKYRFSRLHISSGKKCYIPKSKSDKVSKTVYERYCTKRTQNRDEGKQTDREKPNRYPEPNKIYTLPQNMKDTYIKNKIRNEKKEKSKVIPTQSTSKSAPQKTAEKTANGGTLNMNSELALKTVKWKNKFSTFRLQKTSCKDRYISERKYRFSRLHRASSKYCYIPKSKSEKYCTRGTQKGNVRKQTEKEKPDNYPAPDQIHTWSLNLKKMLIVKKMSNEKKDKSEVVKSIHLSSPEQTDETTASHKMSKSKQQQANETKASTKMSKPAPEQIFENIREQTEREKSVSNIEEDQYRSMMDIAVDDKYPTEDIFHKLDDNELIGFYQVQEKDLFPVIENMSYSKAIGVFKKLHDKHIAVIQSIRDTVDDTQSSSSGSTIGDFQGAGENGGRLKSAMKTFVTKLIPDCIRNGNQSQPTETLSSNLQIIKVLSGTNIKTQNIPMLPAQFNPMPPNTPKPKTSNARRKRYRRKMDENNNPTDS</sequence>
<accession>A0A8S3QJ51</accession>
<feature type="compositionally biased region" description="Basic and acidic residues" evidence="1">
    <location>
        <begin position="1"/>
        <end position="13"/>
    </location>
</feature>
<evidence type="ECO:0000313" key="3">
    <source>
        <dbReference type="Proteomes" id="UP000683360"/>
    </source>
</evidence>